<sequence>MTHTARLVNSCCGEWEVYVPTDNPVPREWPEHLFARTSPIPTVAERTAALAGLGYEIVPGQRWAWDDLEDDDTGPVRLVASVTVRLIGSEASR</sequence>
<reference evidence="1 2" key="1">
    <citation type="submission" date="2015-06" db="EMBL/GenBank/DDBJ databases">
        <title>Recapitulation of the evolution of biosynthetic gene clusters reveals hidden chemical diversity on bacterial genomes.</title>
        <authorList>
            <person name="Cruz-Morales P."/>
            <person name="Martinez-Guerrero C."/>
            <person name="Morales-Escalante M.A."/>
            <person name="Yanez-Guerra L.A."/>
            <person name="Kopp J.F."/>
            <person name="Feldmann J."/>
            <person name="Ramos-Aboites H.E."/>
            <person name="Barona-Gomez F."/>
        </authorList>
    </citation>
    <scope>NUCLEOTIDE SEQUENCE [LARGE SCALE GENOMIC DNA]</scope>
    <source>
        <strain evidence="1 2">ATCC 31245</strain>
    </source>
</reference>
<dbReference type="InterPro" id="IPR046270">
    <property type="entry name" value="DUF6303"/>
</dbReference>
<dbReference type="Pfam" id="PF19820">
    <property type="entry name" value="DUF6303"/>
    <property type="match status" value="1"/>
</dbReference>
<dbReference type="Proteomes" id="UP000035932">
    <property type="component" value="Unassembled WGS sequence"/>
</dbReference>
<evidence type="ECO:0000313" key="2">
    <source>
        <dbReference type="Proteomes" id="UP000035932"/>
    </source>
</evidence>
<organism evidence="1 2">
    <name type="scientific">Streptomyces roseus</name>
    <dbReference type="NCBI Taxonomy" id="66430"/>
    <lineage>
        <taxon>Bacteria</taxon>
        <taxon>Bacillati</taxon>
        <taxon>Actinomycetota</taxon>
        <taxon>Actinomycetes</taxon>
        <taxon>Kitasatosporales</taxon>
        <taxon>Streptomycetaceae</taxon>
        <taxon>Streptomyces</taxon>
    </lineage>
</organism>
<dbReference type="OrthoDB" id="4278915at2"/>
<comment type="caution">
    <text evidence="1">The sequence shown here is derived from an EMBL/GenBank/DDBJ whole genome shotgun (WGS) entry which is preliminary data.</text>
</comment>
<evidence type="ECO:0000313" key="1">
    <source>
        <dbReference type="EMBL" id="KMO99765.1"/>
    </source>
</evidence>
<gene>
    <name evidence="1" type="ORF">ACS04_00295</name>
</gene>
<name>A0A0J6XUE2_9ACTN</name>
<dbReference type="RefSeq" id="WP_048474387.1">
    <property type="nucleotide sequence ID" value="NZ_JBIRUD010000008.1"/>
</dbReference>
<proteinExistence type="predicted"/>
<dbReference type="EMBL" id="LFML01000003">
    <property type="protein sequence ID" value="KMO99765.1"/>
    <property type="molecule type" value="Genomic_DNA"/>
</dbReference>
<keyword evidence="2" id="KW-1185">Reference proteome</keyword>
<dbReference type="AlphaFoldDB" id="A0A0J6XUE2"/>
<protein>
    <submittedName>
        <fullName evidence="1">Uncharacterized protein</fullName>
    </submittedName>
</protein>
<accession>A0A0J6XUE2</accession>
<dbReference type="PATRIC" id="fig|66430.4.peg.3740"/>